<dbReference type="AlphaFoldDB" id="A0A0J9TTT4"/>
<organism evidence="1 2">
    <name type="scientific">Plasmodium vivax North Korean</name>
    <dbReference type="NCBI Taxonomy" id="1035514"/>
    <lineage>
        <taxon>Eukaryota</taxon>
        <taxon>Sar</taxon>
        <taxon>Alveolata</taxon>
        <taxon>Apicomplexa</taxon>
        <taxon>Aconoidasida</taxon>
        <taxon>Haemosporida</taxon>
        <taxon>Plasmodiidae</taxon>
        <taxon>Plasmodium</taxon>
        <taxon>Plasmodium (Plasmodium)</taxon>
    </lineage>
</organism>
<gene>
    <name evidence="1" type="ORF">PVNG_03818</name>
</gene>
<sequence>MNFIQNLREKTYCFIKINIYVFCLYFKYPLLGKFWDTYNEFDKTVEGDRYNHWYKAFFDPFMDGLGDHNKEHKNFCLKLVRNLGRYSSPGDPYFNPNNDRCRILYYWIYNSARKHEISDEIITECFQDYIDFMSETCTGYRCSYNSYDDMYEEPMNIIILDIFQSNMNVIENKLDGRYASINFPLQMYICECIEIFKKMYKKYCPKVDADSEKRKRTCDMLESIKTTYNSFISGKLYQNNKLPSLDNDGREYLAMCPQDNPSLKLTPIGHEALSVSAPLNGMKSGDTAGVSPYEGAMDFGRYSFTPFTGVDGENQVNTMSRTVSTAVGTVAGASSVLALLYRVNKEFHLNV</sequence>
<name>A0A0J9TTT4_PLAVI</name>
<accession>A0A0J9TTT4</accession>
<dbReference type="InterPro" id="IPR008780">
    <property type="entry name" value="Plasmodium_Vir"/>
</dbReference>
<evidence type="ECO:0000313" key="2">
    <source>
        <dbReference type="Proteomes" id="UP000053239"/>
    </source>
</evidence>
<protein>
    <submittedName>
        <fullName evidence="1">Uncharacterized protein</fullName>
    </submittedName>
</protein>
<reference evidence="1 2" key="1">
    <citation type="submission" date="2011-09" db="EMBL/GenBank/DDBJ databases">
        <title>The Genome Sequence of Plasmodium vivax North Korean.</title>
        <authorList>
            <consortium name="The Broad Institute Genome Sequencing Platform"/>
            <consortium name="The Broad Institute Genome Sequencing Center for Infectious Disease"/>
            <person name="Neafsey D."/>
            <person name="Carlton J."/>
            <person name="Barnwell J."/>
            <person name="Collins W."/>
            <person name="Escalante A."/>
            <person name="Mullikin J."/>
            <person name="Saul A."/>
            <person name="Guigo R."/>
            <person name="Camara F."/>
            <person name="Young S.K."/>
            <person name="Zeng Q."/>
            <person name="Gargeya S."/>
            <person name="Fitzgerald M."/>
            <person name="Haas B."/>
            <person name="Abouelleil A."/>
            <person name="Alvarado L."/>
            <person name="Arachchi H.M."/>
            <person name="Berlin A."/>
            <person name="Brown A."/>
            <person name="Chapman S.B."/>
            <person name="Chen Z."/>
            <person name="Dunbar C."/>
            <person name="Freedman E."/>
            <person name="Gearin G."/>
            <person name="Gellesch M."/>
            <person name="Goldberg J."/>
            <person name="Griggs A."/>
            <person name="Gujja S."/>
            <person name="Heiman D."/>
            <person name="Howarth C."/>
            <person name="Larson L."/>
            <person name="Lui A."/>
            <person name="MacDonald P.J.P."/>
            <person name="Montmayeur A."/>
            <person name="Murphy C."/>
            <person name="Neiman D."/>
            <person name="Pearson M."/>
            <person name="Priest M."/>
            <person name="Roberts A."/>
            <person name="Saif S."/>
            <person name="Shea T."/>
            <person name="Shenoy N."/>
            <person name="Sisk P."/>
            <person name="Stolte C."/>
            <person name="Sykes S."/>
            <person name="Wortman J."/>
            <person name="Nusbaum C."/>
            <person name="Birren B."/>
        </authorList>
    </citation>
    <scope>NUCLEOTIDE SEQUENCE [LARGE SCALE GENOMIC DNA]</scope>
    <source>
        <strain evidence="1 2">North Korean</strain>
    </source>
</reference>
<proteinExistence type="predicted"/>
<dbReference type="OrthoDB" id="389114at2759"/>
<evidence type="ECO:0000313" key="1">
    <source>
        <dbReference type="EMBL" id="KMZ98979.1"/>
    </source>
</evidence>
<dbReference type="Pfam" id="PF05795">
    <property type="entry name" value="Plasmodium_Vir"/>
    <property type="match status" value="1"/>
</dbReference>
<dbReference type="Proteomes" id="UP000053239">
    <property type="component" value="Unassembled WGS sequence"/>
</dbReference>
<dbReference type="EMBL" id="KQ235435">
    <property type="protein sequence ID" value="KMZ98979.1"/>
    <property type="molecule type" value="Genomic_DNA"/>
</dbReference>